<comment type="caution">
    <text evidence="1">The sequence shown here is derived from an EMBL/GenBank/DDBJ whole genome shotgun (WGS) entry which is preliminary data.</text>
</comment>
<organism evidence="1 2">
    <name type="scientific">Zarea fungicola</name>
    <dbReference type="NCBI Taxonomy" id="93591"/>
    <lineage>
        <taxon>Eukaryota</taxon>
        <taxon>Fungi</taxon>
        <taxon>Dikarya</taxon>
        <taxon>Ascomycota</taxon>
        <taxon>Pezizomycotina</taxon>
        <taxon>Sordariomycetes</taxon>
        <taxon>Hypocreomycetidae</taxon>
        <taxon>Hypocreales</taxon>
        <taxon>Cordycipitaceae</taxon>
        <taxon>Zarea</taxon>
    </lineage>
</organism>
<keyword evidence="2" id="KW-1185">Reference proteome</keyword>
<proteinExistence type="predicted"/>
<evidence type="ECO:0000313" key="2">
    <source>
        <dbReference type="Proteomes" id="UP001143910"/>
    </source>
</evidence>
<sequence>MTPPSPLPLQFLLTVLACSSAWAQQDGNSNTKTSSSSKVWSAIAFVNHGETTPFLRNKNPVLTPNGAQQLYRQGSAFRERYLIPAAAKNGSETGAPIQNLAQNALDNAQLRTLSQTDSWVAGGALAFMQGLYPPNNKALNDAAGGQTLAENHVGGSSNMTSYPLDGYQYPQIQTLPMTDASSIGIQGHVGCPAWQSASTTNLTMNPALKDAARESTEFYTQLFASVRVHTQRNGLRQPAEC</sequence>
<reference evidence="1" key="1">
    <citation type="submission" date="2022-08" db="EMBL/GenBank/DDBJ databases">
        <title>Genome Sequence of Lecanicillium fungicola.</title>
        <authorList>
            <person name="Buettner E."/>
        </authorList>
    </citation>
    <scope>NUCLEOTIDE SEQUENCE</scope>
    <source>
        <strain evidence="1">Babe33</strain>
    </source>
</reference>
<dbReference type="Proteomes" id="UP001143910">
    <property type="component" value="Unassembled WGS sequence"/>
</dbReference>
<accession>A0ACC1MPW8</accession>
<protein>
    <submittedName>
        <fullName evidence="1">Uncharacterized protein</fullName>
    </submittedName>
</protein>
<gene>
    <name evidence="1" type="ORF">NQ176_g8861</name>
</gene>
<name>A0ACC1MPW8_9HYPO</name>
<dbReference type="EMBL" id="JANJQO010001834">
    <property type="protein sequence ID" value="KAJ2969065.1"/>
    <property type="molecule type" value="Genomic_DNA"/>
</dbReference>
<evidence type="ECO:0000313" key="1">
    <source>
        <dbReference type="EMBL" id="KAJ2969065.1"/>
    </source>
</evidence>